<name>A0A2J6S3T5_HYAVF</name>
<keyword evidence="1" id="KW-0472">Membrane</keyword>
<protein>
    <recommendedName>
        <fullName evidence="4">Cora-domain-containing protein</fullName>
    </recommendedName>
</protein>
<keyword evidence="1" id="KW-0812">Transmembrane</keyword>
<dbReference type="AlphaFoldDB" id="A0A2J6S3T5"/>
<feature type="transmembrane region" description="Helical" evidence="1">
    <location>
        <begin position="455"/>
        <end position="476"/>
    </location>
</feature>
<evidence type="ECO:0000313" key="2">
    <source>
        <dbReference type="EMBL" id="PMD45421.1"/>
    </source>
</evidence>
<evidence type="ECO:0000256" key="1">
    <source>
        <dbReference type="SAM" id="Phobius"/>
    </source>
</evidence>
<evidence type="ECO:0000313" key="3">
    <source>
        <dbReference type="Proteomes" id="UP000235786"/>
    </source>
</evidence>
<organism evidence="2 3">
    <name type="scientific">Hyaloscypha variabilis (strain UAMH 11265 / GT02V1 / F)</name>
    <name type="common">Meliniomyces variabilis</name>
    <dbReference type="NCBI Taxonomy" id="1149755"/>
    <lineage>
        <taxon>Eukaryota</taxon>
        <taxon>Fungi</taxon>
        <taxon>Dikarya</taxon>
        <taxon>Ascomycota</taxon>
        <taxon>Pezizomycotina</taxon>
        <taxon>Leotiomycetes</taxon>
        <taxon>Helotiales</taxon>
        <taxon>Hyaloscyphaceae</taxon>
        <taxon>Hyaloscypha</taxon>
        <taxon>Hyaloscypha variabilis</taxon>
    </lineage>
</organism>
<dbReference type="EMBL" id="KZ613940">
    <property type="protein sequence ID" value="PMD45421.1"/>
    <property type="molecule type" value="Genomic_DNA"/>
</dbReference>
<reference evidence="2 3" key="1">
    <citation type="submission" date="2016-04" db="EMBL/GenBank/DDBJ databases">
        <title>A degradative enzymes factory behind the ericoid mycorrhizal symbiosis.</title>
        <authorList>
            <consortium name="DOE Joint Genome Institute"/>
            <person name="Martino E."/>
            <person name="Morin E."/>
            <person name="Grelet G."/>
            <person name="Kuo A."/>
            <person name="Kohler A."/>
            <person name="Daghino S."/>
            <person name="Barry K."/>
            <person name="Choi C."/>
            <person name="Cichocki N."/>
            <person name="Clum A."/>
            <person name="Copeland A."/>
            <person name="Hainaut M."/>
            <person name="Haridas S."/>
            <person name="Labutti K."/>
            <person name="Lindquist E."/>
            <person name="Lipzen A."/>
            <person name="Khouja H.-R."/>
            <person name="Murat C."/>
            <person name="Ohm R."/>
            <person name="Olson A."/>
            <person name="Spatafora J."/>
            <person name="Veneault-Fourrey C."/>
            <person name="Henrissat B."/>
            <person name="Grigoriev I."/>
            <person name="Martin F."/>
            <person name="Perotto S."/>
        </authorList>
    </citation>
    <scope>NUCLEOTIDE SEQUENCE [LARGE SCALE GENOMIC DNA]</scope>
    <source>
        <strain evidence="2 3">F</strain>
    </source>
</reference>
<keyword evidence="1" id="KW-1133">Transmembrane helix</keyword>
<sequence>MVGDEEILPYIDQIDVVAEFVENATYIDCEKPVASLDDRKSGERISISEKYYKPGQLTLNLNELRVRLSKQRFRVGLGQTNLLYRAQDEDSKAERRILYIPDLKPSTMEVVLETAPRSHAVTLKNFFYNYLTGKAAIGVIIPPRGFKTFTFDLHIPYYVLRENKKLLIDSCREHGDKPLRKSLHLPFLSGRQGEIRSSDSEQCLYEAQLSVAVTGIDHRIWTAYGSFDTYFSSNDSVQSRMDRGDLAADQVTMYNYIWDPREYFFKVLESRMIGIRREWNAIALKVEGDVQQSRNHGTLPLNFENSDTRQEVRAFSEWSRKMVMLLRSLICRLGDTVDAWEGFQRKDIGYFQFDDDSPTSALFLKDLVNSVETIFSHLRYILRRFHQLENELRQDSPQGLHAHYNHGNHEAQLFQQKSARHIQMLTVITILYLPLALASNMFSTTPGVLPFTPNFGRFVLCLFFLCLLIVASIAALSKWDFFLKLICEHVPWWPRKATKLPDIEGGQGGIKGD</sequence>
<evidence type="ECO:0008006" key="4">
    <source>
        <dbReference type="Google" id="ProtNLM"/>
    </source>
</evidence>
<accession>A0A2J6S3T5</accession>
<proteinExistence type="predicted"/>
<dbReference type="OrthoDB" id="5428055at2759"/>
<feature type="transmembrane region" description="Helical" evidence="1">
    <location>
        <begin position="422"/>
        <end position="443"/>
    </location>
</feature>
<gene>
    <name evidence="2" type="ORF">L207DRAFT_508317</name>
</gene>
<keyword evidence="3" id="KW-1185">Reference proteome</keyword>
<dbReference type="Proteomes" id="UP000235786">
    <property type="component" value="Unassembled WGS sequence"/>
</dbReference>